<dbReference type="PROSITE" id="PS01225">
    <property type="entry name" value="CTCK_2"/>
    <property type="match status" value="1"/>
</dbReference>
<dbReference type="InterPro" id="IPR050780">
    <property type="entry name" value="Mucin_vWF_Thrombospondin_sf"/>
</dbReference>
<feature type="domain" description="VWFD" evidence="12">
    <location>
        <begin position="851"/>
        <end position="1022"/>
    </location>
</feature>
<proteinExistence type="predicted"/>
<keyword evidence="6" id="KW-0325">Glycoprotein</keyword>
<accession>A0AAV7TPI4</accession>
<evidence type="ECO:0000256" key="1">
    <source>
        <dbReference type="ARBA" id="ARBA00004613"/>
    </source>
</evidence>
<comment type="caution">
    <text evidence="7">Lacks conserved residue(s) required for the propagation of feature annotation.</text>
</comment>
<evidence type="ECO:0000256" key="6">
    <source>
        <dbReference type="ARBA" id="ARBA00023180"/>
    </source>
</evidence>
<dbReference type="InterPro" id="IPR014853">
    <property type="entry name" value="VWF/SSPO/ZAN-like_Cys-rich_dom"/>
</dbReference>
<evidence type="ECO:0000259" key="11">
    <source>
        <dbReference type="PROSITE" id="PS50184"/>
    </source>
</evidence>
<dbReference type="Gene3D" id="2.10.25.10">
    <property type="entry name" value="Laminin"/>
    <property type="match status" value="3"/>
</dbReference>
<feature type="compositionally biased region" description="Polar residues" evidence="8">
    <location>
        <begin position="1362"/>
        <end position="1390"/>
    </location>
</feature>
<dbReference type="EMBL" id="JANPWB010000006">
    <property type="protein sequence ID" value="KAJ1178594.1"/>
    <property type="molecule type" value="Genomic_DNA"/>
</dbReference>
<feature type="domain" description="CTCK" evidence="10">
    <location>
        <begin position="1849"/>
        <end position="1937"/>
    </location>
</feature>
<keyword evidence="5 7" id="KW-1015">Disulfide bond</keyword>
<name>A0AAV7TPI4_PLEWA</name>
<dbReference type="PANTHER" id="PTHR11339:SF403">
    <property type="entry name" value="MUCIN-5B-RELATED"/>
    <property type="match status" value="1"/>
</dbReference>
<protein>
    <recommendedName>
        <fullName evidence="15">Mucin-5AC</fullName>
    </recommendedName>
</protein>
<dbReference type="PANTHER" id="PTHR11339">
    <property type="entry name" value="EXTRACELLULAR MATRIX GLYCOPROTEIN RELATED"/>
    <property type="match status" value="1"/>
</dbReference>
<feature type="region of interest" description="Disordered" evidence="8">
    <location>
        <begin position="1253"/>
        <end position="1411"/>
    </location>
</feature>
<evidence type="ECO:0000259" key="12">
    <source>
        <dbReference type="PROSITE" id="PS51233"/>
    </source>
</evidence>
<feature type="signal peptide" evidence="9">
    <location>
        <begin position="1"/>
        <end position="17"/>
    </location>
</feature>
<organism evidence="13 14">
    <name type="scientific">Pleurodeles waltl</name>
    <name type="common">Iberian ribbed newt</name>
    <dbReference type="NCBI Taxonomy" id="8319"/>
    <lineage>
        <taxon>Eukaryota</taxon>
        <taxon>Metazoa</taxon>
        <taxon>Chordata</taxon>
        <taxon>Craniata</taxon>
        <taxon>Vertebrata</taxon>
        <taxon>Euteleostomi</taxon>
        <taxon>Amphibia</taxon>
        <taxon>Batrachia</taxon>
        <taxon>Caudata</taxon>
        <taxon>Salamandroidea</taxon>
        <taxon>Salamandridae</taxon>
        <taxon>Pleurodelinae</taxon>
        <taxon>Pleurodeles</taxon>
    </lineage>
</organism>
<feature type="disulfide bond" evidence="7">
    <location>
        <begin position="1863"/>
        <end position="1912"/>
    </location>
</feature>
<feature type="domain" description="VWFC" evidence="11">
    <location>
        <begin position="1702"/>
        <end position="1769"/>
    </location>
</feature>
<dbReference type="PROSITE" id="PS50184">
    <property type="entry name" value="VWFC_2"/>
    <property type="match status" value="1"/>
</dbReference>
<feature type="compositionally biased region" description="Polar residues" evidence="8">
    <location>
        <begin position="1476"/>
        <end position="1501"/>
    </location>
</feature>
<dbReference type="InterPro" id="IPR058753">
    <property type="entry name" value="TIL_OTOGL_Mucin"/>
</dbReference>
<dbReference type="SMART" id="SM00214">
    <property type="entry name" value="VWC"/>
    <property type="match status" value="4"/>
</dbReference>
<reference evidence="13" key="1">
    <citation type="journal article" date="2022" name="bioRxiv">
        <title>Sequencing and chromosome-scale assembly of the giantPleurodeles waltlgenome.</title>
        <authorList>
            <person name="Brown T."/>
            <person name="Elewa A."/>
            <person name="Iarovenko S."/>
            <person name="Subramanian E."/>
            <person name="Araus A.J."/>
            <person name="Petzold A."/>
            <person name="Susuki M."/>
            <person name="Suzuki K.-i.T."/>
            <person name="Hayashi T."/>
            <person name="Toyoda A."/>
            <person name="Oliveira C."/>
            <person name="Osipova E."/>
            <person name="Leigh N.D."/>
            <person name="Simon A."/>
            <person name="Yun M.H."/>
        </authorList>
    </citation>
    <scope>NUCLEOTIDE SEQUENCE</scope>
    <source>
        <strain evidence="13">20211129_DDA</strain>
        <tissue evidence="13">Liver</tissue>
    </source>
</reference>
<comment type="subcellular location">
    <subcellularLocation>
        <location evidence="1">Secreted</location>
    </subcellularLocation>
</comment>
<evidence type="ECO:0000256" key="9">
    <source>
        <dbReference type="SAM" id="SignalP"/>
    </source>
</evidence>
<dbReference type="InterPro" id="IPR006207">
    <property type="entry name" value="Cys_knot_C"/>
</dbReference>
<gene>
    <name evidence="13" type="ORF">NDU88_003839</name>
</gene>
<dbReference type="InterPro" id="IPR036084">
    <property type="entry name" value="Ser_inhib-like_sf"/>
</dbReference>
<dbReference type="FunFam" id="2.10.25.10:FF:000153">
    <property type="entry name" value="MUC5B isoform 1"/>
    <property type="match status" value="1"/>
</dbReference>
<feature type="compositionally biased region" description="Polar residues" evidence="8">
    <location>
        <begin position="1278"/>
        <end position="1305"/>
    </location>
</feature>
<dbReference type="SMART" id="SM00215">
    <property type="entry name" value="VWC_out"/>
    <property type="match status" value="2"/>
</dbReference>
<dbReference type="Pfam" id="PF25962">
    <property type="entry name" value="TIL_OTOGL_Mucin"/>
    <property type="match status" value="1"/>
</dbReference>
<evidence type="ECO:0000259" key="10">
    <source>
        <dbReference type="PROSITE" id="PS01225"/>
    </source>
</evidence>
<evidence type="ECO:0008006" key="15">
    <source>
        <dbReference type="Google" id="ProtNLM"/>
    </source>
</evidence>
<dbReference type="Pfam" id="PF01826">
    <property type="entry name" value="TIL"/>
    <property type="match status" value="1"/>
</dbReference>
<keyword evidence="14" id="KW-1185">Reference proteome</keyword>
<feature type="domain" description="VWFD" evidence="12">
    <location>
        <begin position="30"/>
        <end position="198"/>
    </location>
</feature>
<feature type="compositionally biased region" description="Low complexity" evidence="8">
    <location>
        <begin position="1391"/>
        <end position="1405"/>
    </location>
</feature>
<feature type="chain" id="PRO_5043485108" description="Mucin-5AC" evidence="9">
    <location>
        <begin position="18"/>
        <end position="1938"/>
    </location>
</feature>
<keyword evidence="2" id="KW-0964">Secreted</keyword>
<dbReference type="InterPro" id="IPR001007">
    <property type="entry name" value="VWF_dom"/>
</dbReference>
<dbReference type="Proteomes" id="UP001066276">
    <property type="component" value="Chromosome 3_2"/>
</dbReference>
<dbReference type="SMART" id="SM00041">
    <property type="entry name" value="CT"/>
    <property type="match status" value="1"/>
</dbReference>
<dbReference type="SMART" id="SM00832">
    <property type="entry name" value="C8"/>
    <property type="match status" value="3"/>
</dbReference>
<evidence type="ECO:0000256" key="8">
    <source>
        <dbReference type="SAM" id="MobiDB-lite"/>
    </source>
</evidence>
<dbReference type="PROSITE" id="PS51233">
    <property type="entry name" value="VWFD"/>
    <property type="match status" value="3"/>
</dbReference>
<evidence type="ECO:0000256" key="3">
    <source>
        <dbReference type="ARBA" id="ARBA00022729"/>
    </source>
</evidence>
<dbReference type="InterPro" id="IPR001846">
    <property type="entry name" value="VWF_type-D"/>
</dbReference>
<dbReference type="GO" id="GO:0031012">
    <property type="term" value="C:extracellular matrix"/>
    <property type="evidence" value="ECO:0007669"/>
    <property type="project" value="TreeGrafter"/>
</dbReference>
<evidence type="ECO:0000313" key="13">
    <source>
        <dbReference type="EMBL" id="KAJ1178594.1"/>
    </source>
</evidence>
<feature type="compositionally biased region" description="Polar residues" evidence="8">
    <location>
        <begin position="1322"/>
        <end position="1344"/>
    </location>
</feature>
<evidence type="ECO:0000256" key="5">
    <source>
        <dbReference type="ARBA" id="ARBA00023157"/>
    </source>
</evidence>
<evidence type="ECO:0000313" key="14">
    <source>
        <dbReference type="Proteomes" id="UP001066276"/>
    </source>
</evidence>
<feature type="domain" description="VWFD" evidence="12">
    <location>
        <begin position="387"/>
        <end position="561"/>
    </location>
</feature>
<keyword evidence="4" id="KW-0677">Repeat</keyword>
<dbReference type="Pfam" id="PF00094">
    <property type="entry name" value="VWD"/>
    <property type="match status" value="3"/>
</dbReference>
<feature type="compositionally biased region" description="Low complexity" evidence="8">
    <location>
        <begin position="1502"/>
        <end position="1523"/>
    </location>
</feature>
<dbReference type="Pfam" id="PF08742">
    <property type="entry name" value="C8"/>
    <property type="match status" value="3"/>
</dbReference>
<feature type="compositionally biased region" description="Low complexity" evidence="8">
    <location>
        <begin position="1306"/>
        <end position="1321"/>
    </location>
</feature>
<sequence>MENVLLILLLGFTVCECQRQIAISPPVTTSECSTWGNYNFQMFDGSRFSFPGTCTYLFAKECTLSRSVFNIVVQRFITDEANVIFFSATLDDIVIEVKETGITAQGQPLTGSFSEKSVLVEQDCAYLIISSKLGVVLKWNYNDTLLLELQDTFMNRICGLCGNYDSNKDNDFTVNGVQLSTRQFGNQQKISIPSESCSDVPPVTNNGSPGAGVDQCVAQRAQCEAILSNFGNCNSVLLANDYLDICTSDVCACTNNLPVSCACGTLNLYSRRCVLAGGDPGQWRDANLCYRPCPDNRVYKERGSACPDTCSNPARSSVCGDQITDGCFCPSGMILDDIMNTGCVPVGYCPCKYKGKNFASGDYYSTPCQTCYCSGGQWICTSQPCSGFCMLEGGSHITTFDGKDFKFHGNCHYVISKSNDLAESYAVLGELYQCGMSSTVTCLKTVFLVLKYKVVKVCNCGTVYINDAIVELPFFDAEIIIFKTSSDYITVQSTLQILMDIQLKPVMQLFISVESSYQEQLAGLCGNFNNQQADDLLTATGVVEDSAAAFANSWKTQASCPDSTDVFIDPCSTSSGKEQYAKHWCSLLNEDVFAPCSLIVDATLYYKNCMYDTCNSENSEDALIAILSAYTKRCTDQGVVLSNWRSLFTDPSANCPKSMVYSNAVRYCNTTCLSLTQWDSLCDVVKTPVQGCGCPEGTYLDSYNMCVPADSCTCKYKNDIIFAGATFKDGSLTCKCIRGKIECIGNSSPIVCSYPMEFYDCASEGPNAIGTECQKSCTTQNSKCYSKQCISGCVCPEGLLSDGNGGCITEEQCPCMRNGNAYQPGENITVGCNTCTCMNRRWTCTDNPCPGRCSVYGSGHFLSFDGNKFDFRSNCDYILSQDFCPNNPNGGTFRIISEITRCGSTTAICSMTVKIKIETTEIRLLKGRIQMLSAGQNSAVVPYQLSVRGLYLVITMSNGVTVIWDQRTTVKVMLEASFMGFVCGLCGDFDGRASNDFTTLGQSLESNAQNFGNSWKVFNSCPNAVMSSPCSSNPYREVWAQRYCSIIRSNVFQACHVMVNPVQYYDSCVSDSCSCDSGGDCECFCTAVAAYAQACSEVGLCVDWRTPEICPMFCDYYNPEGECSWHYKPCGFPCLKTCKNPRELCTDSTYTLEGCYPECPENKPYFDEDLMACVPIMNCTSCTSGEMLCTDDLQDCLCCYGGRTYKLHEEIYRTGDGMNCLTATCGPHGQIKRDYYFCGVTLPPTIELTTVSPKNTQPIVSTTRGSGGSISTTSDSGNNMSSTNGRNENTSNASSKSVNLPTTQKSTESSTASPSSRMSTTNIQQSTSTAELTTVSPKNTQPIVPTTRGSGGSISTTSDSGNNMSSTNGRNEHTSNASSKSVNLPTTQKNTESSTASPSSRMSTTNIQQSTSTAGISEAPCFCAMPNGTQIAQGSIVNHFVDAENWCFTSICNASCEIETTHGPCPTVTTTQNSLISSTTSAPKVPSSTAPAMQSPPDSGNSATSSPGSTPTTPTATQTRPASGDCRDLLPPRRFLESWDYGNCITAVCLGDGNRVKLIFAECVDPSPVNCPTNIPAIRIYQEESCCYSYVCQSCVTLSGMMRAPGETWQKDCQDYTCDRDSLHISSVPHLCPPVAPVDCKEEGQVAKVQQLSTDPCCTETVCVCDIEQCSTDLLVCNPGFQLKVTFSPHSCCPDYTCVPKDVCVSGSMEYQPGEVVPSNSCEECKCTIMPDPLLKTNQILCNPMVCLKDCERGYTYVDAVGQCCGVCKQTACVVSLPSGVITILPNSVYQEPGNNCTLYKCIHSNGQLTITTAEVSCPDFNPDNCLPGTIGMSSDGCCNTCLSMSQGCRMTKEMMNITNDGCVTEHPIEVRSCEGACFSNYKFSQEHGQTTLTCSCCHELESHFEEITLFCPDTDKTTPYKYTFIDQCGCTLSPCDY</sequence>
<dbReference type="FunFam" id="2.10.25.10:FF:000674">
    <property type="entry name" value="Mucin-2"/>
    <property type="match status" value="1"/>
</dbReference>
<comment type="caution">
    <text evidence="13">The sequence shown here is derived from an EMBL/GenBank/DDBJ whole genome shotgun (WGS) entry which is preliminary data.</text>
</comment>
<dbReference type="GO" id="GO:0005615">
    <property type="term" value="C:extracellular space"/>
    <property type="evidence" value="ECO:0007669"/>
    <property type="project" value="TreeGrafter"/>
</dbReference>
<dbReference type="SMART" id="SM00216">
    <property type="entry name" value="VWD"/>
    <property type="match status" value="3"/>
</dbReference>
<evidence type="ECO:0000256" key="7">
    <source>
        <dbReference type="PROSITE-ProRule" id="PRU00039"/>
    </source>
</evidence>
<dbReference type="InterPro" id="IPR002919">
    <property type="entry name" value="TIL_dom"/>
</dbReference>
<evidence type="ECO:0000256" key="4">
    <source>
        <dbReference type="ARBA" id="ARBA00022737"/>
    </source>
</evidence>
<keyword evidence="3 9" id="KW-0732">Signal</keyword>
<evidence type="ECO:0000256" key="2">
    <source>
        <dbReference type="ARBA" id="ARBA00022525"/>
    </source>
</evidence>
<dbReference type="CDD" id="cd19941">
    <property type="entry name" value="TIL"/>
    <property type="match status" value="3"/>
</dbReference>
<dbReference type="PROSITE" id="PS01208">
    <property type="entry name" value="VWFC_1"/>
    <property type="match status" value="1"/>
</dbReference>
<feature type="compositionally biased region" description="Low complexity" evidence="8">
    <location>
        <begin position="1261"/>
        <end position="1277"/>
    </location>
</feature>
<dbReference type="SUPFAM" id="SSF57567">
    <property type="entry name" value="Serine protease inhibitors"/>
    <property type="match status" value="4"/>
</dbReference>
<feature type="region of interest" description="Disordered" evidence="8">
    <location>
        <begin position="1476"/>
        <end position="1526"/>
    </location>
</feature>